<dbReference type="EMBL" id="JBHSAX010000002">
    <property type="protein sequence ID" value="MFC3960380.1"/>
    <property type="molecule type" value="Genomic_DNA"/>
</dbReference>
<dbReference type="Proteomes" id="UP001595696">
    <property type="component" value="Unassembled WGS sequence"/>
</dbReference>
<comment type="caution">
    <text evidence="1">The sequence shown here is derived from an EMBL/GenBank/DDBJ whole genome shotgun (WGS) entry which is preliminary data.</text>
</comment>
<evidence type="ECO:0000313" key="1">
    <source>
        <dbReference type="EMBL" id="MFC3960380.1"/>
    </source>
</evidence>
<gene>
    <name evidence="1" type="ORF">ACFO0B_00080</name>
</gene>
<organism evidence="1 2">
    <name type="scientific">Nocardia jiangsuensis</name>
    <dbReference type="NCBI Taxonomy" id="1691563"/>
    <lineage>
        <taxon>Bacteria</taxon>
        <taxon>Bacillati</taxon>
        <taxon>Actinomycetota</taxon>
        <taxon>Actinomycetes</taxon>
        <taxon>Mycobacteriales</taxon>
        <taxon>Nocardiaceae</taxon>
        <taxon>Nocardia</taxon>
    </lineage>
</organism>
<accession>A0ABV8DK77</accession>
<proteinExistence type="predicted"/>
<keyword evidence="2" id="KW-1185">Reference proteome</keyword>
<evidence type="ECO:0000313" key="2">
    <source>
        <dbReference type="Proteomes" id="UP001595696"/>
    </source>
</evidence>
<protein>
    <submittedName>
        <fullName evidence="1">Uncharacterized protein</fullName>
    </submittedName>
</protein>
<dbReference type="RefSeq" id="WP_378610165.1">
    <property type="nucleotide sequence ID" value="NZ_JBHSAX010000002.1"/>
</dbReference>
<reference evidence="2" key="1">
    <citation type="journal article" date="2019" name="Int. J. Syst. Evol. Microbiol.">
        <title>The Global Catalogue of Microorganisms (GCM) 10K type strain sequencing project: providing services to taxonomists for standard genome sequencing and annotation.</title>
        <authorList>
            <consortium name="The Broad Institute Genomics Platform"/>
            <consortium name="The Broad Institute Genome Sequencing Center for Infectious Disease"/>
            <person name="Wu L."/>
            <person name="Ma J."/>
        </authorList>
    </citation>
    <scope>NUCLEOTIDE SEQUENCE [LARGE SCALE GENOMIC DNA]</scope>
    <source>
        <strain evidence="2">CGMCC 4.7330</strain>
    </source>
</reference>
<name>A0ABV8DK77_9NOCA</name>
<sequence>MVSVDERWLDCGFDPDQLNRHSATLILSFHRHPPGQHCLPEIAALAFLSEPAAGYEWE</sequence>